<dbReference type="GeneID" id="37035507"/>
<accession>A0A316W0B5</accession>
<gene>
    <name evidence="5" type="ORF">IE81DRAFT_322427</name>
</gene>
<dbReference type="PROSITE" id="PS00122">
    <property type="entry name" value="CARBOXYLESTERASE_B_1"/>
    <property type="match status" value="1"/>
</dbReference>
<dbReference type="STRING" id="1522189.A0A316W0B5"/>
<dbReference type="EC" id="3.1.1.-" evidence="3"/>
<dbReference type="InterPro" id="IPR050654">
    <property type="entry name" value="AChE-related_enzymes"/>
</dbReference>
<dbReference type="InParanoid" id="A0A316W0B5"/>
<feature type="domain" description="Carboxylesterase type B" evidence="4">
    <location>
        <begin position="55"/>
        <end position="404"/>
    </location>
</feature>
<dbReference type="InterPro" id="IPR019826">
    <property type="entry name" value="Carboxylesterase_B_AS"/>
</dbReference>
<dbReference type="AlphaFoldDB" id="A0A316W0B5"/>
<dbReference type="Gene3D" id="3.40.50.1820">
    <property type="entry name" value="alpha/beta hydrolase"/>
    <property type="match status" value="2"/>
</dbReference>
<evidence type="ECO:0000256" key="1">
    <source>
        <dbReference type="ARBA" id="ARBA00005964"/>
    </source>
</evidence>
<dbReference type="EMBL" id="KZ819370">
    <property type="protein sequence ID" value="PWN43357.1"/>
    <property type="molecule type" value="Genomic_DNA"/>
</dbReference>
<dbReference type="Pfam" id="PF00135">
    <property type="entry name" value="COesterase"/>
    <property type="match status" value="2"/>
</dbReference>
<dbReference type="SUPFAM" id="SSF53474">
    <property type="entry name" value="alpha/beta-Hydrolases"/>
    <property type="match status" value="1"/>
</dbReference>
<comment type="similarity">
    <text evidence="1 3">Belongs to the type-B carboxylesterase/lipase family.</text>
</comment>
<feature type="chain" id="PRO_5016193784" description="Carboxylic ester hydrolase" evidence="3">
    <location>
        <begin position="19"/>
        <end position="576"/>
    </location>
</feature>
<keyword evidence="6" id="KW-1185">Reference proteome</keyword>
<dbReference type="RefSeq" id="XP_025370517.1">
    <property type="nucleotide sequence ID" value="XM_025513637.1"/>
</dbReference>
<dbReference type="Proteomes" id="UP000245783">
    <property type="component" value="Unassembled WGS sequence"/>
</dbReference>
<feature type="signal peptide" evidence="3">
    <location>
        <begin position="1"/>
        <end position="18"/>
    </location>
</feature>
<protein>
    <recommendedName>
        <fullName evidence="3">Carboxylic ester hydrolase</fullName>
        <ecNumber evidence="3">3.1.1.-</ecNumber>
    </recommendedName>
</protein>
<dbReference type="InterPro" id="IPR029058">
    <property type="entry name" value="AB_hydrolase_fold"/>
</dbReference>
<evidence type="ECO:0000256" key="2">
    <source>
        <dbReference type="ARBA" id="ARBA00022801"/>
    </source>
</evidence>
<name>A0A316W0B5_9BASI</name>
<sequence>MRFSLLAPLAALLAAVACAPSAVEDAHHNELAARTADAAAVEAHAALEGRAVDYRLVKTTSGQVRGVDDGNGVYRWLGVRYGADTSGAKRFTKSTLAPSADGVFDASNAGPSCPSVQSASSYAKLAFTGQQIDPPSKWSEDCLRVNIWAKQSTRQGAKARLAANGKGGAAVLFWVYGGSFNTGTATIPLYRGNNFAANEDVIVVSFAYRHSIFGNPLSDYVTKQKENAADGWNFGLLDMELALEWVQKNIARFGGDPSKITLFGGSSGSTMIDAYSYAHVDKPAVASSLIVSSGSVIGLQLASGTKSIFNFARYDSEWNTVSDSLGCGRSGGQTQFQCMQKVPMMDLVNATVKLITSDNTVQFGPTPDGHTWFQDYALRSNTGRVSKIPTMIGTNSNEATLFSDDPGNTLIVKISDAAFTPPLWTCPAMTNAADRARVGAPTWRYQYHGAWEDFTQGYPALGSYHFAECPMLFGTYPPYYLGNPSKKATITPEQDKTSRLMQHAWAEFARDPVNGLPKLGWPQYNPTQKTLATIAVNNQPQLTLTQTNFIDQGGCAVTVPSFNFLQGLRQTIVSLW</sequence>
<reference evidence="5 6" key="1">
    <citation type="journal article" date="2018" name="Mol. Biol. Evol.">
        <title>Broad Genomic Sampling Reveals a Smut Pathogenic Ancestry of the Fungal Clade Ustilaginomycotina.</title>
        <authorList>
            <person name="Kijpornyongpan T."/>
            <person name="Mondo S.J."/>
            <person name="Barry K."/>
            <person name="Sandor L."/>
            <person name="Lee J."/>
            <person name="Lipzen A."/>
            <person name="Pangilinan J."/>
            <person name="LaButti K."/>
            <person name="Hainaut M."/>
            <person name="Henrissat B."/>
            <person name="Grigoriev I.V."/>
            <person name="Spatafora J.W."/>
            <person name="Aime M.C."/>
        </authorList>
    </citation>
    <scope>NUCLEOTIDE SEQUENCE [LARGE SCALE GENOMIC DNA]</scope>
    <source>
        <strain evidence="5 6">MCA 4658</strain>
    </source>
</reference>
<proteinExistence type="inferred from homology"/>
<keyword evidence="2 3" id="KW-0378">Hydrolase</keyword>
<dbReference type="OrthoDB" id="408631at2759"/>
<evidence type="ECO:0000313" key="6">
    <source>
        <dbReference type="Proteomes" id="UP000245783"/>
    </source>
</evidence>
<organism evidence="5 6">
    <name type="scientific">Ceraceosorus guamensis</name>
    <dbReference type="NCBI Taxonomy" id="1522189"/>
    <lineage>
        <taxon>Eukaryota</taxon>
        <taxon>Fungi</taxon>
        <taxon>Dikarya</taxon>
        <taxon>Basidiomycota</taxon>
        <taxon>Ustilaginomycotina</taxon>
        <taxon>Exobasidiomycetes</taxon>
        <taxon>Ceraceosorales</taxon>
        <taxon>Ceraceosoraceae</taxon>
        <taxon>Ceraceosorus</taxon>
    </lineage>
</organism>
<dbReference type="SMR" id="A0A316W0B5"/>
<dbReference type="GO" id="GO:0052689">
    <property type="term" value="F:carboxylic ester hydrolase activity"/>
    <property type="evidence" value="ECO:0007669"/>
    <property type="project" value="TreeGrafter"/>
</dbReference>
<dbReference type="PROSITE" id="PS51257">
    <property type="entry name" value="PROKAR_LIPOPROTEIN"/>
    <property type="match status" value="1"/>
</dbReference>
<dbReference type="PANTHER" id="PTHR43918">
    <property type="entry name" value="ACETYLCHOLINESTERASE"/>
    <property type="match status" value="1"/>
</dbReference>
<feature type="domain" description="Carboxylesterase type B" evidence="4">
    <location>
        <begin position="417"/>
        <end position="539"/>
    </location>
</feature>
<evidence type="ECO:0000313" key="5">
    <source>
        <dbReference type="EMBL" id="PWN43357.1"/>
    </source>
</evidence>
<keyword evidence="3" id="KW-0732">Signal</keyword>
<dbReference type="PANTHER" id="PTHR43918:SF4">
    <property type="entry name" value="CARBOXYLIC ESTER HYDROLASE"/>
    <property type="match status" value="1"/>
</dbReference>
<evidence type="ECO:0000259" key="4">
    <source>
        <dbReference type="Pfam" id="PF00135"/>
    </source>
</evidence>
<evidence type="ECO:0000256" key="3">
    <source>
        <dbReference type="RuleBase" id="RU361235"/>
    </source>
</evidence>
<dbReference type="InterPro" id="IPR002018">
    <property type="entry name" value="CarbesteraseB"/>
</dbReference>